<evidence type="ECO:0000313" key="2">
    <source>
        <dbReference type="EMBL" id="GAG11847.1"/>
    </source>
</evidence>
<proteinExistence type="predicted"/>
<keyword evidence="1" id="KW-0472">Membrane</keyword>
<gene>
    <name evidence="2" type="ORF">S01H1_39296</name>
</gene>
<sequence>MAQLSPKDSIYEFREEKQMREQLERKKTPPIYWVVIAVCVGTILISMFFLFQFGLTGEKAVITEYSVTTTYSTQECISEAIDVVTGEITCMMWGPKYHSLPG</sequence>
<dbReference type="AlphaFoldDB" id="X0VKW9"/>
<dbReference type="EMBL" id="BARS01024788">
    <property type="protein sequence ID" value="GAG11847.1"/>
    <property type="molecule type" value="Genomic_DNA"/>
</dbReference>
<protein>
    <submittedName>
        <fullName evidence="2">Uncharacterized protein</fullName>
    </submittedName>
</protein>
<reference evidence="2" key="1">
    <citation type="journal article" date="2014" name="Front. Microbiol.">
        <title>High frequency of phylogenetically diverse reductive dehalogenase-homologous genes in deep subseafloor sedimentary metagenomes.</title>
        <authorList>
            <person name="Kawai M."/>
            <person name="Futagami T."/>
            <person name="Toyoda A."/>
            <person name="Takaki Y."/>
            <person name="Nishi S."/>
            <person name="Hori S."/>
            <person name="Arai W."/>
            <person name="Tsubouchi T."/>
            <person name="Morono Y."/>
            <person name="Uchiyama I."/>
            <person name="Ito T."/>
            <person name="Fujiyama A."/>
            <person name="Inagaki F."/>
            <person name="Takami H."/>
        </authorList>
    </citation>
    <scope>NUCLEOTIDE SEQUENCE</scope>
    <source>
        <strain evidence="2">Expedition CK06-06</strain>
    </source>
</reference>
<feature type="transmembrane region" description="Helical" evidence="1">
    <location>
        <begin position="31"/>
        <end position="51"/>
    </location>
</feature>
<keyword evidence="1" id="KW-0812">Transmembrane</keyword>
<feature type="non-terminal residue" evidence="2">
    <location>
        <position position="102"/>
    </location>
</feature>
<name>X0VKW9_9ZZZZ</name>
<keyword evidence="1" id="KW-1133">Transmembrane helix</keyword>
<organism evidence="2">
    <name type="scientific">marine sediment metagenome</name>
    <dbReference type="NCBI Taxonomy" id="412755"/>
    <lineage>
        <taxon>unclassified sequences</taxon>
        <taxon>metagenomes</taxon>
        <taxon>ecological metagenomes</taxon>
    </lineage>
</organism>
<evidence type="ECO:0000256" key="1">
    <source>
        <dbReference type="SAM" id="Phobius"/>
    </source>
</evidence>
<comment type="caution">
    <text evidence="2">The sequence shown here is derived from an EMBL/GenBank/DDBJ whole genome shotgun (WGS) entry which is preliminary data.</text>
</comment>
<accession>X0VKW9</accession>